<dbReference type="EMBL" id="CP036269">
    <property type="protein sequence ID" value="QDT45720.1"/>
    <property type="molecule type" value="Genomic_DNA"/>
</dbReference>
<name>A0A517RPB0_9PLAN</name>
<evidence type="ECO:0000313" key="1">
    <source>
        <dbReference type="EMBL" id="QDT45720.1"/>
    </source>
</evidence>
<proteinExistence type="predicted"/>
<dbReference type="RefSeq" id="WP_145222631.1">
    <property type="nucleotide sequence ID" value="NZ_CP036269.1"/>
</dbReference>
<dbReference type="Pfam" id="PF19577">
    <property type="entry name" value="DcaP"/>
    <property type="match status" value="1"/>
</dbReference>
<dbReference type="InterPro" id="IPR045748">
    <property type="entry name" value="DcaP"/>
</dbReference>
<accession>A0A517RPB0</accession>
<dbReference type="OrthoDB" id="207797at2"/>
<dbReference type="SUPFAM" id="SSF56935">
    <property type="entry name" value="Porins"/>
    <property type="match status" value="1"/>
</dbReference>
<protein>
    <recommendedName>
        <fullName evidence="3">Porin subfamily protein</fullName>
    </recommendedName>
</protein>
<keyword evidence="2" id="KW-1185">Reference proteome</keyword>
<dbReference type="Proteomes" id="UP000317171">
    <property type="component" value="Chromosome"/>
</dbReference>
<dbReference type="AlphaFoldDB" id="A0A517RPB0"/>
<evidence type="ECO:0000313" key="2">
    <source>
        <dbReference type="Proteomes" id="UP000317171"/>
    </source>
</evidence>
<gene>
    <name evidence="1" type="ORF">Pan241w_58480</name>
</gene>
<sequence length="475" mass="52511">MRSNPGLFTFLVIMLAPVWGWAQDSLYPASASSAARVKLSDSQETLFPIDTDQPQTETAPRLVTYDENTLPFVPPAPGTETPDSIIQPLPEYTELANGDEARFASQFSTDSSQFDIGLNLYSAPPFTGGLIVFGPNVAMKLGGFVKADFIYDFNPIDSTDSFVTTSIPVDAPPRTNARFHARQSRLSFDTRWLSDDRIIRIYVEGDFFSEGDRFRLRHAFGESGRLLVGRTWTTFTDVAAAPATLDFEGSVSNVNRRQAQARWTQTIFHDDLKLALAVEDTDFIIETPFGVTGEPRKPSPDFVGHLRLDRERAQFQVASLFRVVGFQPTGKSVITKSAWGLNFTGVILATDKTKVYSQIVFGEGIGSYRDLPDAAPTAANQSGLMPLFGWMVGVTHDWNDSLSSNFTYAENRLGTTAFQNPNDVEATTYLAANLIWSPLDRVKVGVEYLYGTRENVNGAMGDAHRLQASFIFDLP</sequence>
<dbReference type="KEGG" id="gaz:Pan241w_58480"/>
<reference evidence="1 2" key="1">
    <citation type="submission" date="2019-02" db="EMBL/GenBank/DDBJ databases">
        <title>Deep-cultivation of Planctomycetes and their phenomic and genomic characterization uncovers novel biology.</title>
        <authorList>
            <person name="Wiegand S."/>
            <person name="Jogler M."/>
            <person name="Boedeker C."/>
            <person name="Pinto D."/>
            <person name="Vollmers J."/>
            <person name="Rivas-Marin E."/>
            <person name="Kohn T."/>
            <person name="Peeters S.H."/>
            <person name="Heuer A."/>
            <person name="Rast P."/>
            <person name="Oberbeckmann S."/>
            <person name="Bunk B."/>
            <person name="Jeske O."/>
            <person name="Meyerdierks A."/>
            <person name="Storesund J.E."/>
            <person name="Kallscheuer N."/>
            <person name="Luecker S."/>
            <person name="Lage O.M."/>
            <person name="Pohl T."/>
            <person name="Merkel B.J."/>
            <person name="Hornburger P."/>
            <person name="Mueller R.-W."/>
            <person name="Bruemmer F."/>
            <person name="Labrenz M."/>
            <person name="Spormann A.M."/>
            <person name="Op den Camp H."/>
            <person name="Overmann J."/>
            <person name="Amann R."/>
            <person name="Jetten M.S.M."/>
            <person name="Mascher T."/>
            <person name="Medema M.H."/>
            <person name="Devos D.P."/>
            <person name="Kaster A.-K."/>
            <person name="Ovreas L."/>
            <person name="Rohde M."/>
            <person name="Galperin M.Y."/>
            <person name="Jogler C."/>
        </authorList>
    </citation>
    <scope>NUCLEOTIDE SEQUENCE [LARGE SCALE GENOMIC DNA]</scope>
    <source>
        <strain evidence="1 2">Pan241w</strain>
    </source>
</reference>
<organism evidence="1 2">
    <name type="scientific">Gimesia alba</name>
    <dbReference type="NCBI Taxonomy" id="2527973"/>
    <lineage>
        <taxon>Bacteria</taxon>
        <taxon>Pseudomonadati</taxon>
        <taxon>Planctomycetota</taxon>
        <taxon>Planctomycetia</taxon>
        <taxon>Planctomycetales</taxon>
        <taxon>Planctomycetaceae</taxon>
        <taxon>Gimesia</taxon>
    </lineage>
</organism>
<evidence type="ECO:0008006" key="3">
    <source>
        <dbReference type="Google" id="ProtNLM"/>
    </source>
</evidence>